<evidence type="ECO:0000259" key="13">
    <source>
        <dbReference type="Pfam" id="PF13359"/>
    </source>
</evidence>
<evidence type="ECO:0000256" key="1">
    <source>
        <dbReference type="ARBA" id="ARBA00001968"/>
    </source>
</evidence>
<evidence type="ECO:0000256" key="5">
    <source>
        <dbReference type="ARBA" id="ARBA00015519"/>
    </source>
</evidence>
<evidence type="ECO:0000256" key="10">
    <source>
        <dbReference type="ARBA" id="ARBA00023242"/>
    </source>
</evidence>
<keyword evidence="10" id="KW-0539">Nucleus</keyword>
<proteinExistence type="inferred from homology"/>
<keyword evidence="15" id="KW-1185">Reference proteome</keyword>
<evidence type="ECO:0000256" key="2">
    <source>
        <dbReference type="ARBA" id="ARBA00004123"/>
    </source>
</evidence>
<evidence type="ECO:0000256" key="12">
    <source>
        <dbReference type="ARBA" id="ARBA00045850"/>
    </source>
</evidence>
<protein>
    <recommendedName>
        <fullName evidence="5">Putative nuclease HARBI1</fullName>
    </recommendedName>
    <alternativeName>
        <fullName evidence="11">Harbinger transposase-derived nuclease</fullName>
    </alternativeName>
</protein>
<evidence type="ECO:0000256" key="8">
    <source>
        <dbReference type="ARBA" id="ARBA00022723"/>
    </source>
</evidence>
<sequence>IYSLCDQAGRDEMPWGRGKVGAESLFKHKYLFELAPALRRKDTRMRAAISVEKRVAIALWKLATLDCYHSVANQFRVGRSTVGVTLSQVCKAINPINRILLRRMVTPGNVREIIAGFNELGFQNCGGAIDGTHIPILAPDHLASEYINRKGYFSMVLQALVDHRGRFMDINAGWSGKVHDARIFRNSGLFRRLHAEMPVVILGDPAYPLMPWLMKPYTRNLDPDKERFNYQLSRCRMVVECAFGRLKARWRALYGRLDLHEDKIPIVISACCVLHNICESRGERFRNSWTIEAQRLENAYQQPDTRGIRGAQLRAVRIRDALKTHFSTVG</sequence>
<evidence type="ECO:0000256" key="4">
    <source>
        <dbReference type="ARBA" id="ARBA00006958"/>
    </source>
</evidence>
<dbReference type="AlphaFoldDB" id="A0A8C8R9H4"/>
<dbReference type="GO" id="GO:0046872">
    <property type="term" value="F:metal ion binding"/>
    <property type="evidence" value="ECO:0007669"/>
    <property type="project" value="UniProtKB-KW"/>
</dbReference>
<dbReference type="Ensembl" id="ENSPCET00000001945.1">
    <property type="protein sequence ID" value="ENSPCEP00000001883.1"/>
    <property type="gene ID" value="ENSPCEG00000001563.1"/>
</dbReference>
<dbReference type="PRINTS" id="PR02086">
    <property type="entry name" value="PUTNUCHARBI1"/>
</dbReference>
<reference evidence="14" key="2">
    <citation type="submission" date="2025-09" db="UniProtKB">
        <authorList>
            <consortium name="Ensembl"/>
        </authorList>
    </citation>
    <scope>IDENTIFICATION</scope>
</reference>
<name>A0A8C8R9H4_9SAUR</name>
<dbReference type="InterPro" id="IPR026103">
    <property type="entry name" value="HARBI1_animal"/>
</dbReference>
<comment type="cofactor">
    <cofactor evidence="1">
        <name>a divalent metal cation</name>
        <dbReference type="ChEBI" id="CHEBI:60240"/>
    </cofactor>
</comment>
<reference evidence="14" key="1">
    <citation type="submission" date="2025-08" db="UniProtKB">
        <authorList>
            <consortium name="Ensembl"/>
        </authorList>
    </citation>
    <scope>IDENTIFICATION</scope>
</reference>
<evidence type="ECO:0000256" key="11">
    <source>
        <dbReference type="ARBA" id="ARBA00030126"/>
    </source>
</evidence>
<keyword evidence="8" id="KW-0479">Metal-binding</keyword>
<dbReference type="InterPro" id="IPR045249">
    <property type="entry name" value="HARBI1-like"/>
</dbReference>
<evidence type="ECO:0000313" key="15">
    <source>
        <dbReference type="Proteomes" id="UP000694393"/>
    </source>
</evidence>
<comment type="function">
    <text evidence="12">Transposase-derived protein that may have nuclease activity. Does not have transposase activity.</text>
</comment>
<dbReference type="Pfam" id="PF13359">
    <property type="entry name" value="DDE_Tnp_4"/>
    <property type="match status" value="1"/>
</dbReference>
<evidence type="ECO:0000256" key="6">
    <source>
        <dbReference type="ARBA" id="ARBA00022490"/>
    </source>
</evidence>
<dbReference type="GO" id="GO:0016787">
    <property type="term" value="F:hydrolase activity"/>
    <property type="evidence" value="ECO:0007669"/>
    <property type="project" value="UniProtKB-KW"/>
</dbReference>
<keyword evidence="7" id="KW-0540">Nuclease</keyword>
<dbReference type="GO" id="GO:0005737">
    <property type="term" value="C:cytoplasm"/>
    <property type="evidence" value="ECO:0007669"/>
    <property type="project" value="UniProtKB-SubCell"/>
</dbReference>
<organism evidence="14 15">
    <name type="scientific">Pelusios castaneus</name>
    <name type="common">West African mud turtle</name>
    <dbReference type="NCBI Taxonomy" id="367368"/>
    <lineage>
        <taxon>Eukaryota</taxon>
        <taxon>Metazoa</taxon>
        <taxon>Chordata</taxon>
        <taxon>Craniata</taxon>
        <taxon>Vertebrata</taxon>
        <taxon>Euteleostomi</taxon>
        <taxon>Archelosauria</taxon>
        <taxon>Testudinata</taxon>
        <taxon>Testudines</taxon>
        <taxon>Pleurodira</taxon>
        <taxon>Pelomedusidae</taxon>
        <taxon>Pelusios</taxon>
    </lineage>
</organism>
<evidence type="ECO:0000256" key="9">
    <source>
        <dbReference type="ARBA" id="ARBA00022801"/>
    </source>
</evidence>
<evidence type="ECO:0000256" key="3">
    <source>
        <dbReference type="ARBA" id="ARBA00004496"/>
    </source>
</evidence>
<dbReference type="GO" id="GO:0004518">
    <property type="term" value="F:nuclease activity"/>
    <property type="evidence" value="ECO:0007669"/>
    <property type="project" value="UniProtKB-KW"/>
</dbReference>
<comment type="similarity">
    <text evidence="4">Belongs to the HARBI1 family.</text>
</comment>
<keyword evidence="6" id="KW-0963">Cytoplasm</keyword>
<evidence type="ECO:0000313" key="14">
    <source>
        <dbReference type="Ensembl" id="ENSPCEP00000001883.1"/>
    </source>
</evidence>
<feature type="domain" description="DDE Tnp4" evidence="13">
    <location>
        <begin position="129"/>
        <end position="276"/>
    </location>
</feature>
<dbReference type="Proteomes" id="UP000694393">
    <property type="component" value="Unplaced"/>
</dbReference>
<keyword evidence="9" id="KW-0378">Hydrolase</keyword>
<dbReference type="GO" id="GO:0005634">
    <property type="term" value="C:nucleus"/>
    <property type="evidence" value="ECO:0007669"/>
    <property type="project" value="UniProtKB-SubCell"/>
</dbReference>
<dbReference type="PANTHER" id="PTHR22930:SF206">
    <property type="entry name" value="NUCLEASE HARBI1"/>
    <property type="match status" value="1"/>
</dbReference>
<comment type="subcellular location">
    <subcellularLocation>
        <location evidence="3">Cytoplasm</location>
    </subcellularLocation>
    <subcellularLocation>
        <location evidence="2">Nucleus</location>
    </subcellularLocation>
</comment>
<dbReference type="InterPro" id="IPR027806">
    <property type="entry name" value="HARBI1_dom"/>
</dbReference>
<accession>A0A8C8R9H4</accession>
<evidence type="ECO:0000256" key="7">
    <source>
        <dbReference type="ARBA" id="ARBA00022722"/>
    </source>
</evidence>
<dbReference type="PANTHER" id="PTHR22930">
    <property type="match status" value="1"/>
</dbReference>